<accession>A0AAQ3LFP1</accession>
<organism evidence="7 8">
    <name type="scientific">Rubellicoccus peritrichatus</name>
    <dbReference type="NCBI Taxonomy" id="3080537"/>
    <lineage>
        <taxon>Bacteria</taxon>
        <taxon>Pseudomonadati</taxon>
        <taxon>Verrucomicrobiota</taxon>
        <taxon>Opitutia</taxon>
        <taxon>Puniceicoccales</taxon>
        <taxon>Cerasicoccaceae</taxon>
        <taxon>Rubellicoccus</taxon>
    </lineage>
</organism>
<dbReference type="GO" id="GO:0004022">
    <property type="term" value="F:alcohol dehydrogenase (NAD+) activity"/>
    <property type="evidence" value="ECO:0007669"/>
    <property type="project" value="TreeGrafter"/>
</dbReference>
<comment type="cofactor">
    <cofactor evidence="1">
        <name>Fe cation</name>
        <dbReference type="ChEBI" id="CHEBI:24875"/>
    </cofactor>
</comment>
<evidence type="ECO:0000259" key="6">
    <source>
        <dbReference type="Pfam" id="PF25137"/>
    </source>
</evidence>
<dbReference type="Proteomes" id="UP001304300">
    <property type="component" value="Chromosome"/>
</dbReference>
<dbReference type="FunFam" id="1.20.1090.10:FF:000001">
    <property type="entry name" value="Aldehyde-alcohol dehydrogenase"/>
    <property type="match status" value="1"/>
</dbReference>
<dbReference type="Pfam" id="PF00465">
    <property type="entry name" value="Fe-ADH"/>
    <property type="match status" value="1"/>
</dbReference>
<dbReference type="GO" id="GO:0046872">
    <property type="term" value="F:metal ion binding"/>
    <property type="evidence" value="ECO:0007669"/>
    <property type="project" value="InterPro"/>
</dbReference>
<keyword evidence="8" id="KW-1185">Reference proteome</keyword>
<evidence type="ECO:0000256" key="3">
    <source>
        <dbReference type="ARBA" id="ARBA00023002"/>
    </source>
</evidence>
<evidence type="ECO:0000313" key="8">
    <source>
        <dbReference type="Proteomes" id="UP001304300"/>
    </source>
</evidence>
<dbReference type="AlphaFoldDB" id="A0AAQ3LFP1"/>
<dbReference type="FunFam" id="3.40.50.1970:FF:000003">
    <property type="entry name" value="Alcohol dehydrogenase, iron-containing"/>
    <property type="match status" value="1"/>
</dbReference>
<comment type="similarity">
    <text evidence="2">Belongs to the iron-containing alcohol dehydrogenase family.</text>
</comment>
<dbReference type="InterPro" id="IPR001670">
    <property type="entry name" value="ADH_Fe/GldA"/>
</dbReference>
<dbReference type="Gene3D" id="1.20.1090.10">
    <property type="entry name" value="Dehydroquinate synthase-like - alpha domain"/>
    <property type="match status" value="1"/>
</dbReference>
<reference evidence="7 8" key="1">
    <citation type="submission" date="2023-10" db="EMBL/GenBank/DDBJ databases">
        <title>Rubellicoccus peritrichatus gen. nov., sp. nov., isolated from an algae of coral reef tank.</title>
        <authorList>
            <person name="Luo J."/>
        </authorList>
    </citation>
    <scope>NUCLEOTIDE SEQUENCE [LARGE SCALE GENOMIC DNA]</scope>
    <source>
        <strain evidence="7 8">CR14</strain>
    </source>
</reference>
<dbReference type="PANTHER" id="PTHR11496:SF102">
    <property type="entry name" value="ALCOHOL DEHYDROGENASE 4"/>
    <property type="match status" value="1"/>
</dbReference>
<keyword evidence="3" id="KW-0560">Oxidoreductase</keyword>
<evidence type="ECO:0000256" key="2">
    <source>
        <dbReference type="ARBA" id="ARBA00007358"/>
    </source>
</evidence>
<dbReference type="EMBL" id="CP136920">
    <property type="protein sequence ID" value="WOO41209.1"/>
    <property type="molecule type" value="Genomic_DNA"/>
</dbReference>
<dbReference type="PANTHER" id="PTHR11496">
    <property type="entry name" value="ALCOHOL DEHYDROGENASE"/>
    <property type="match status" value="1"/>
</dbReference>
<dbReference type="Gene3D" id="3.40.50.1970">
    <property type="match status" value="1"/>
</dbReference>
<keyword evidence="4" id="KW-0520">NAD</keyword>
<feature type="domain" description="Alcohol dehydrogenase iron-type/glycerol dehydrogenase GldA" evidence="5">
    <location>
        <begin position="14"/>
        <end position="187"/>
    </location>
</feature>
<dbReference type="PROSITE" id="PS00913">
    <property type="entry name" value="ADH_IRON_1"/>
    <property type="match status" value="1"/>
</dbReference>
<name>A0AAQ3LFP1_9BACT</name>
<dbReference type="InterPro" id="IPR018211">
    <property type="entry name" value="ADH_Fe_CS"/>
</dbReference>
<protein>
    <submittedName>
        <fullName evidence="7">Iron-containing alcohol dehydrogenase</fullName>
    </submittedName>
</protein>
<evidence type="ECO:0000259" key="5">
    <source>
        <dbReference type="Pfam" id="PF00465"/>
    </source>
</evidence>
<feature type="domain" description="Fe-containing alcohol dehydrogenase-like C-terminal" evidence="6">
    <location>
        <begin position="198"/>
        <end position="386"/>
    </location>
</feature>
<sequence length="390" mass="42068">MNPPITQSTNWSYPNQIRFGIGRINELAEACHTLKIKSPLLVTDPGLAALPMIANAIEQCKITGLGIDVFSKIKGNPTENNVADGLAALKNGQHDGVIAFGGGSALDVGKVIAFMAGQTRPMWDFEDIDDWWTRADTAGILPVITIPTTAGTGSEVGRAGVISQQNTGAKKVIFHPKMMPSIVISDPELCVGLPANLTAWTGMDALAHCLEAYCANGFHPMADGIALEGIALVHRYLQRAVENGTDLEARAGMLAAASMGATAFQKGLGAIHALSHPVGALYDTHHGLTNAVFMPYVLRFNQTAIEQKCERIARYLNLPDPSFEAFFQWIIDLRVALKIPHSLDQLIKDDSRFEDLASMAVVDPTAGGNPIRLTKKNCLELYRSSYDGEF</sequence>
<evidence type="ECO:0000256" key="4">
    <source>
        <dbReference type="ARBA" id="ARBA00023027"/>
    </source>
</evidence>
<dbReference type="PROSITE" id="PS00060">
    <property type="entry name" value="ADH_IRON_2"/>
    <property type="match status" value="1"/>
</dbReference>
<dbReference type="SUPFAM" id="SSF56796">
    <property type="entry name" value="Dehydroquinate synthase-like"/>
    <property type="match status" value="1"/>
</dbReference>
<evidence type="ECO:0000313" key="7">
    <source>
        <dbReference type="EMBL" id="WOO41209.1"/>
    </source>
</evidence>
<dbReference type="KEGG" id="puo:RZN69_21520"/>
<proteinExistence type="inferred from homology"/>
<gene>
    <name evidence="7" type="ORF">RZN69_21520</name>
</gene>
<dbReference type="InterPro" id="IPR039697">
    <property type="entry name" value="Alcohol_dehydrogenase_Fe"/>
</dbReference>
<dbReference type="CDD" id="cd14861">
    <property type="entry name" value="Fe-ADH-like"/>
    <property type="match status" value="1"/>
</dbReference>
<dbReference type="Pfam" id="PF25137">
    <property type="entry name" value="ADH_Fe_C"/>
    <property type="match status" value="1"/>
</dbReference>
<dbReference type="InterPro" id="IPR056798">
    <property type="entry name" value="ADH_Fe_C"/>
</dbReference>
<evidence type="ECO:0000256" key="1">
    <source>
        <dbReference type="ARBA" id="ARBA00001962"/>
    </source>
</evidence>